<accession>A0A4P6YUL2</accession>
<gene>
    <name evidence="1" type="ORF">EQG49_08340</name>
</gene>
<reference evidence="2" key="1">
    <citation type="submission" date="2019-03" db="EMBL/GenBank/DDBJ databases">
        <title>Weissella sp. 26KH-42 Genome sequencing.</title>
        <authorList>
            <person name="Heo J."/>
            <person name="Kim S.-J."/>
            <person name="Kim J.-S."/>
            <person name="Hong S.-B."/>
            <person name="Kwon S.-W."/>
        </authorList>
    </citation>
    <scope>NUCLEOTIDE SEQUENCE [LARGE SCALE GENOMIC DNA]</scope>
    <source>
        <strain evidence="2">26KH-42</strain>
    </source>
</reference>
<keyword evidence="2" id="KW-1185">Reference proteome</keyword>
<dbReference type="Proteomes" id="UP000292886">
    <property type="component" value="Chromosome"/>
</dbReference>
<organism evidence="1 2">
    <name type="scientific">Periweissella cryptocerci</name>
    <dbReference type="NCBI Taxonomy" id="2506420"/>
    <lineage>
        <taxon>Bacteria</taxon>
        <taxon>Bacillati</taxon>
        <taxon>Bacillota</taxon>
        <taxon>Bacilli</taxon>
        <taxon>Lactobacillales</taxon>
        <taxon>Lactobacillaceae</taxon>
        <taxon>Periweissella</taxon>
    </lineage>
</organism>
<evidence type="ECO:0000313" key="2">
    <source>
        <dbReference type="Proteomes" id="UP000292886"/>
    </source>
</evidence>
<name>A0A4P6YUL2_9LACO</name>
<dbReference type="AlphaFoldDB" id="A0A4P6YUL2"/>
<evidence type="ECO:0000313" key="1">
    <source>
        <dbReference type="EMBL" id="QBO36479.1"/>
    </source>
</evidence>
<dbReference type="OrthoDB" id="2881498at2"/>
<dbReference type="EMBL" id="CP037940">
    <property type="protein sequence ID" value="QBO36479.1"/>
    <property type="molecule type" value="Genomic_DNA"/>
</dbReference>
<sequence>MLTVQAAPFFHDQIIKALEGYNENGVSFKHTDSAGMDIHFDVTGTDEDPKVIAKAYLKKAAQGVMVSFK</sequence>
<dbReference type="KEGG" id="wei:EQG49_08340"/>
<protein>
    <submittedName>
        <fullName evidence="1">Uncharacterized protein</fullName>
    </submittedName>
</protein>
<dbReference type="RefSeq" id="WP_133363556.1">
    <property type="nucleotide sequence ID" value="NZ_CP037940.1"/>
</dbReference>
<proteinExistence type="predicted"/>